<keyword evidence="2" id="KW-1185">Reference proteome</keyword>
<name>A0AAV9JGD0_9PEZI</name>
<dbReference type="EMBL" id="JAVFHQ010000025">
    <property type="protein sequence ID" value="KAK4544400.1"/>
    <property type="molecule type" value="Genomic_DNA"/>
</dbReference>
<comment type="caution">
    <text evidence="1">The sequence shown here is derived from an EMBL/GenBank/DDBJ whole genome shotgun (WGS) entry which is preliminary data.</text>
</comment>
<evidence type="ECO:0000313" key="2">
    <source>
        <dbReference type="Proteomes" id="UP001324427"/>
    </source>
</evidence>
<reference evidence="1 2" key="1">
    <citation type="submission" date="2021-11" db="EMBL/GenBank/DDBJ databases">
        <title>Black yeast isolated from Biological Soil Crust.</title>
        <authorList>
            <person name="Kurbessoian T."/>
        </authorList>
    </citation>
    <scope>NUCLEOTIDE SEQUENCE [LARGE SCALE GENOMIC DNA]</scope>
    <source>
        <strain evidence="1 2">CCFEE 5522</strain>
    </source>
</reference>
<evidence type="ECO:0008006" key="3">
    <source>
        <dbReference type="Google" id="ProtNLM"/>
    </source>
</evidence>
<dbReference type="Gene3D" id="3.10.20.90">
    <property type="entry name" value="Phosphatidylinositol 3-kinase Catalytic Subunit, Chain A, domain 1"/>
    <property type="match status" value="2"/>
</dbReference>
<protein>
    <recommendedName>
        <fullName evidence="3">Ubiquitin-like domain-containing protein</fullName>
    </recommendedName>
</protein>
<gene>
    <name evidence="1" type="ORF">LTR36_004291</name>
</gene>
<evidence type="ECO:0000313" key="1">
    <source>
        <dbReference type="EMBL" id="KAK4544400.1"/>
    </source>
</evidence>
<proteinExistence type="predicted"/>
<accession>A0AAV9JGD0</accession>
<dbReference type="AlphaFoldDB" id="A0AAV9JGD0"/>
<organism evidence="1 2">
    <name type="scientific">Oleoguttula mirabilis</name>
    <dbReference type="NCBI Taxonomy" id="1507867"/>
    <lineage>
        <taxon>Eukaryota</taxon>
        <taxon>Fungi</taxon>
        <taxon>Dikarya</taxon>
        <taxon>Ascomycota</taxon>
        <taxon>Pezizomycotina</taxon>
        <taxon>Dothideomycetes</taxon>
        <taxon>Dothideomycetidae</taxon>
        <taxon>Mycosphaerellales</taxon>
        <taxon>Teratosphaeriaceae</taxon>
        <taxon>Oleoguttula</taxon>
    </lineage>
</organism>
<dbReference type="CDD" id="cd01763">
    <property type="entry name" value="Ubl_SUMO_like"/>
    <property type="match status" value="2"/>
</dbReference>
<sequence>MAVPRITVTLSDEGYFKKIVALKPNTNVKKLLDFYRAHLCTRCTNPELLDYWYETTRQLENQTPKILGMRDGDIIDVRVKEHCTRGACPVPPQQTLPNIHYFVDADVPMDSSLQARSEAPEGPDRITFSIRDMNGTQITLRMRRDTKMVQALQAFAHHVQKEVKDCRLCIDGKRIIPDHTPEEVRFQPGRIQRVGVLTLVQLELEEDDQLDVFYELWGGCGIDV</sequence>
<dbReference type="PANTHER" id="PTHR10562">
    <property type="entry name" value="SMALL UBIQUITIN-RELATED MODIFIER"/>
    <property type="match status" value="1"/>
</dbReference>
<dbReference type="Proteomes" id="UP001324427">
    <property type="component" value="Unassembled WGS sequence"/>
</dbReference>
<dbReference type="InterPro" id="IPR029071">
    <property type="entry name" value="Ubiquitin-like_domsf"/>
</dbReference>
<dbReference type="SUPFAM" id="SSF54236">
    <property type="entry name" value="Ubiquitin-like"/>
    <property type="match status" value="1"/>
</dbReference>